<evidence type="ECO:0000256" key="4">
    <source>
        <dbReference type="ARBA" id="ARBA00022741"/>
    </source>
</evidence>
<comment type="caution">
    <text evidence="8">The sequence shown here is derived from an EMBL/GenBank/DDBJ whole genome shotgun (WGS) entry which is preliminary data.</text>
</comment>
<dbReference type="PANTHER" id="PTHR19338">
    <property type="entry name" value="TRANSLOCASE OF INNER MITOCHONDRIAL MEMBRANE 13 HOMOLOG"/>
    <property type="match status" value="1"/>
</dbReference>
<keyword evidence="2" id="KW-0433">Leucine-rich repeat</keyword>
<evidence type="ECO:0000256" key="1">
    <source>
        <dbReference type="ARBA" id="ARBA00008894"/>
    </source>
</evidence>
<evidence type="ECO:0000313" key="8">
    <source>
        <dbReference type="EMBL" id="KAK8959706.1"/>
    </source>
</evidence>
<feature type="domain" description="NB-ARC" evidence="6">
    <location>
        <begin position="119"/>
        <end position="196"/>
    </location>
</feature>
<dbReference type="Pfam" id="PF18052">
    <property type="entry name" value="Rx_N"/>
    <property type="match status" value="1"/>
</dbReference>
<keyword evidence="4" id="KW-0547">Nucleotide-binding</keyword>
<dbReference type="PANTHER" id="PTHR19338:SF73">
    <property type="entry name" value="DISEASE RESISTANCE PROTEIN RGA2-LIKE"/>
    <property type="match status" value="1"/>
</dbReference>
<proteinExistence type="inferred from homology"/>
<keyword evidence="5" id="KW-0611">Plant defense</keyword>
<evidence type="ECO:0000256" key="3">
    <source>
        <dbReference type="ARBA" id="ARBA00022737"/>
    </source>
</evidence>
<dbReference type="InterPro" id="IPR027417">
    <property type="entry name" value="P-loop_NTPase"/>
</dbReference>
<keyword evidence="3" id="KW-0677">Repeat</keyword>
<protein>
    <submittedName>
        <fullName evidence="8">Disease resistance RPP13-like protein 1</fullName>
    </submittedName>
</protein>
<feature type="domain" description="Disease resistance N-terminal" evidence="7">
    <location>
        <begin position="22"/>
        <end position="106"/>
    </location>
</feature>
<evidence type="ECO:0000259" key="6">
    <source>
        <dbReference type="Pfam" id="PF00931"/>
    </source>
</evidence>
<dbReference type="InterPro" id="IPR041118">
    <property type="entry name" value="Rx_N"/>
</dbReference>
<dbReference type="Pfam" id="PF00931">
    <property type="entry name" value="NB-ARC"/>
    <property type="match status" value="1"/>
</dbReference>
<dbReference type="Gene3D" id="1.20.5.4130">
    <property type="match status" value="1"/>
</dbReference>
<evidence type="ECO:0000259" key="7">
    <source>
        <dbReference type="Pfam" id="PF18052"/>
    </source>
</evidence>
<keyword evidence="9" id="KW-1185">Reference proteome</keyword>
<dbReference type="Proteomes" id="UP001412067">
    <property type="component" value="Unassembled WGS sequence"/>
</dbReference>
<organism evidence="8 9">
    <name type="scientific">Platanthera guangdongensis</name>
    <dbReference type="NCBI Taxonomy" id="2320717"/>
    <lineage>
        <taxon>Eukaryota</taxon>
        <taxon>Viridiplantae</taxon>
        <taxon>Streptophyta</taxon>
        <taxon>Embryophyta</taxon>
        <taxon>Tracheophyta</taxon>
        <taxon>Spermatophyta</taxon>
        <taxon>Magnoliopsida</taxon>
        <taxon>Liliopsida</taxon>
        <taxon>Asparagales</taxon>
        <taxon>Orchidaceae</taxon>
        <taxon>Orchidoideae</taxon>
        <taxon>Orchideae</taxon>
        <taxon>Orchidinae</taxon>
        <taxon>Platanthera</taxon>
    </lineage>
</organism>
<evidence type="ECO:0000256" key="2">
    <source>
        <dbReference type="ARBA" id="ARBA00022614"/>
    </source>
</evidence>
<sequence>MQSIRLTNNTEILAEVVATSLLKFVSDQLPSKALSEFALLTDADKELRKPERTLSTIQDVLEDVESQQVKDKDLRNWLRKLKDLAYDADDVLGDFQVRERHCEEETCSFINESDVYGRKDDKEKIVNLLLEPFTHGPEIIGVVSIVCLGRFGMTTLAQLVYNDEWVHDRFENQMLVSVFDGFEIRRLIRLIIESVTRSGFCLMFTSPRYNTRLDPETQICVDIEKAHSTRTSIG</sequence>
<gene>
    <name evidence="8" type="primary">RPPL1</name>
    <name evidence="8" type="ORF">KSP40_PGU003445</name>
</gene>
<dbReference type="InterPro" id="IPR002182">
    <property type="entry name" value="NB-ARC"/>
</dbReference>
<evidence type="ECO:0000256" key="5">
    <source>
        <dbReference type="ARBA" id="ARBA00022821"/>
    </source>
</evidence>
<comment type="similarity">
    <text evidence="1">Belongs to the disease resistance NB-LRR family.</text>
</comment>
<accession>A0ABR2M7T4</accession>
<dbReference type="EMBL" id="JBBWWR010000011">
    <property type="protein sequence ID" value="KAK8959706.1"/>
    <property type="molecule type" value="Genomic_DNA"/>
</dbReference>
<evidence type="ECO:0000313" key="9">
    <source>
        <dbReference type="Proteomes" id="UP001412067"/>
    </source>
</evidence>
<reference evidence="8 9" key="1">
    <citation type="journal article" date="2022" name="Nat. Plants">
        <title>Genomes of leafy and leafless Platanthera orchids illuminate the evolution of mycoheterotrophy.</title>
        <authorList>
            <person name="Li M.H."/>
            <person name="Liu K.W."/>
            <person name="Li Z."/>
            <person name="Lu H.C."/>
            <person name="Ye Q.L."/>
            <person name="Zhang D."/>
            <person name="Wang J.Y."/>
            <person name="Li Y.F."/>
            <person name="Zhong Z.M."/>
            <person name="Liu X."/>
            <person name="Yu X."/>
            <person name="Liu D.K."/>
            <person name="Tu X.D."/>
            <person name="Liu B."/>
            <person name="Hao Y."/>
            <person name="Liao X.Y."/>
            <person name="Jiang Y.T."/>
            <person name="Sun W.H."/>
            <person name="Chen J."/>
            <person name="Chen Y.Q."/>
            <person name="Ai Y."/>
            <person name="Zhai J.W."/>
            <person name="Wu S.S."/>
            <person name="Zhou Z."/>
            <person name="Hsiao Y.Y."/>
            <person name="Wu W.L."/>
            <person name="Chen Y.Y."/>
            <person name="Lin Y.F."/>
            <person name="Hsu J.L."/>
            <person name="Li C.Y."/>
            <person name="Wang Z.W."/>
            <person name="Zhao X."/>
            <person name="Zhong W.Y."/>
            <person name="Ma X.K."/>
            <person name="Ma L."/>
            <person name="Huang J."/>
            <person name="Chen G.Z."/>
            <person name="Huang M.Z."/>
            <person name="Huang L."/>
            <person name="Peng D.H."/>
            <person name="Luo Y.B."/>
            <person name="Zou S.Q."/>
            <person name="Chen S.P."/>
            <person name="Lan S."/>
            <person name="Tsai W.C."/>
            <person name="Van de Peer Y."/>
            <person name="Liu Z.J."/>
        </authorList>
    </citation>
    <scope>NUCLEOTIDE SEQUENCE [LARGE SCALE GENOMIC DNA]</scope>
    <source>
        <strain evidence="8">Lor288</strain>
    </source>
</reference>
<name>A0ABR2M7T4_9ASPA</name>
<dbReference type="SUPFAM" id="SSF52540">
    <property type="entry name" value="P-loop containing nucleoside triphosphate hydrolases"/>
    <property type="match status" value="1"/>
</dbReference>